<dbReference type="InterPro" id="IPR004182">
    <property type="entry name" value="GRAM"/>
</dbReference>
<dbReference type="SMART" id="SM00568">
    <property type="entry name" value="GRAM"/>
    <property type="match status" value="1"/>
</dbReference>
<feature type="domain" description="GRAM" evidence="2">
    <location>
        <begin position="128"/>
        <end position="205"/>
    </location>
</feature>
<accession>A0A8J5FD44</accession>
<evidence type="ECO:0000256" key="1">
    <source>
        <dbReference type="SAM" id="MobiDB-lite"/>
    </source>
</evidence>
<reference evidence="3 4" key="1">
    <citation type="submission" date="2020-08" db="EMBL/GenBank/DDBJ databases">
        <title>Plant Genome Project.</title>
        <authorList>
            <person name="Zhang R.-G."/>
        </authorList>
    </citation>
    <scope>NUCLEOTIDE SEQUENCE [LARGE SCALE GENOMIC DNA]</scope>
    <source>
        <tissue evidence="3">Rhizome</tissue>
    </source>
</reference>
<dbReference type="PANTHER" id="PTHR31969">
    <property type="entry name" value="GEM-LIKE PROTEIN 2"/>
    <property type="match status" value="1"/>
</dbReference>
<evidence type="ECO:0000259" key="2">
    <source>
        <dbReference type="SMART" id="SM00568"/>
    </source>
</evidence>
<dbReference type="Proteomes" id="UP000734854">
    <property type="component" value="Unassembled WGS sequence"/>
</dbReference>
<comment type="caution">
    <text evidence="3">The sequence shown here is derived from an EMBL/GenBank/DDBJ whole genome shotgun (WGS) entry which is preliminary data.</text>
</comment>
<feature type="region of interest" description="Disordered" evidence="1">
    <location>
        <begin position="1"/>
        <end position="64"/>
    </location>
</feature>
<dbReference type="AlphaFoldDB" id="A0A8J5FD44"/>
<protein>
    <recommendedName>
        <fullName evidence="2">GRAM domain-containing protein</fullName>
    </recommendedName>
</protein>
<proteinExistence type="predicted"/>
<keyword evidence="4" id="KW-1185">Reference proteome</keyword>
<dbReference type="CDD" id="cd13222">
    <property type="entry name" value="PH-GRAM_GEM"/>
    <property type="match status" value="1"/>
</dbReference>
<evidence type="ECO:0000313" key="4">
    <source>
        <dbReference type="Proteomes" id="UP000734854"/>
    </source>
</evidence>
<dbReference type="InterPro" id="IPR037848">
    <property type="entry name" value="GEM-like"/>
</dbReference>
<evidence type="ECO:0000313" key="3">
    <source>
        <dbReference type="EMBL" id="KAG6484887.1"/>
    </source>
</evidence>
<name>A0A8J5FD44_ZINOF</name>
<feature type="compositionally biased region" description="Basic and acidic residues" evidence="1">
    <location>
        <begin position="1"/>
        <end position="19"/>
    </location>
</feature>
<gene>
    <name evidence="3" type="ORF">ZIOFF_053412</name>
</gene>
<dbReference type="EMBL" id="JACMSC010000015">
    <property type="protein sequence ID" value="KAG6484887.1"/>
    <property type="molecule type" value="Genomic_DNA"/>
</dbReference>
<dbReference type="Pfam" id="PF02893">
    <property type="entry name" value="GRAM"/>
    <property type="match status" value="1"/>
</dbReference>
<organism evidence="3 4">
    <name type="scientific">Zingiber officinale</name>
    <name type="common">Ginger</name>
    <name type="synonym">Amomum zingiber</name>
    <dbReference type="NCBI Taxonomy" id="94328"/>
    <lineage>
        <taxon>Eukaryota</taxon>
        <taxon>Viridiplantae</taxon>
        <taxon>Streptophyta</taxon>
        <taxon>Embryophyta</taxon>
        <taxon>Tracheophyta</taxon>
        <taxon>Spermatophyta</taxon>
        <taxon>Magnoliopsida</taxon>
        <taxon>Liliopsida</taxon>
        <taxon>Zingiberales</taxon>
        <taxon>Zingiberaceae</taxon>
        <taxon>Zingiber</taxon>
    </lineage>
</organism>
<dbReference type="OrthoDB" id="640718at2759"/>
<sequence>MDSSADRAEDKRSEGERSTEYAPYPTLTAEDVAPPPPPSVVADPRDATSMPAESNPYITSSPVSKSTMDTVREALGNFGKRVSDAAKKTEGLAGDVWQHLKTGPSVANVAMGRVGQISKVIAEGGYEQVFVQSFEVLPEEKLKKTYACYLSTSAGPVMGVLYLSTAKLAFCSDNPLSYKVGDKTEWSYYKVAVPVHQLRSITPVTSTANAGEKYIQVVSVDNHEFWFMGFVNYDSAVKNLQGAVQSGH</sequence>